<sequence length="96" mass="11081">MSIFTHLCAERPQKICWNTVRVYEYSKTPLSVLYGVHQRSYCTEVELFTQQILRTNTCLSGSHMFSMNRNFLLTIAGTIITFELVLMQLKEIAASI</sequence>
<dbReference type="Proteomes" id="UP000079169">
    <property type="component" value="Unplaced"/>
</dbReference>
<evidence type="ECO:0000313" key="9">
    <source>
        <dbReference type="RefSeq" id="XP_026680691.1"/>
    </source>
</evidence>
<keyword evidence="6" id="KW-0472">Membrane</keyword>
<proteinExistence type="inferred from homology"/>
<evidence type="ECO:0000256" key="7">
    <source>
        <dbReference type="ARBA" id="ARBA00023170"/>
    </source>
</evidence>
<name>A0A3Q0IWR1_DIACI</name>
<dbReference type="InterPro" id="IPR009318">
    <property type="entry name" value="Gustatory_rcpt"/>
</dbReference>
<reference evidence="9" key="1">
    <citation type="submission" date="2025-08" db="UniProtKB">
        <authorList>
            <consortium name="RefSeq"/>
        </authorList>
    </citation>
    <scope>IDENTIFICATION</scope>
</reference>
<dbReference type="GO" id="GO:0005886">
    <property type="term" value="C:plasma membrane"/>
    <property type="evidence" value="ECO:0007669"/>
    <property type="project" value="UniProtKB-SubCell"/>
</dbReference>
<evidence type="ECO:0000256" key="2">
    <source>
        <dbReference type="ARBA" id="ARBA00005327"/>
    </source>
</evidence>
<dbReference type="Pfam" id="PF06151">
    <property type="entry name" value="Trehalose_recp"/>
    <property type="match status" value="1"/>
</dbReference>
<dbReference type="GeneID" id="113468168"/>
<keyword evidence="3" id="KW-1003">Cell membrane</keyword>
<organism evidence="8 9">
    <name type="scientific">Diaphorina citri</name>
    <name type="common">Asian citrus psyllid</name>
    <dbReference type="NCBI Taxonomy" id="121845"/>
    <lineage>
        <taxon>Eukaryota</taxon>
        <taxon>Metazoa</taxon>
        <taxon>Ecdysozoa</taxon>
        <taxon>Arthropoda</taxon>
        <taxon>Hexapoda</taxon>
        <taxon>Insecta</taxon>
        <taxon>Pterygota</taxon>
        <taxon>Neoptera</taxon>
        <taxon>Paraneoptera</taxon>
        <taxon>Hemiptera</taxon>
        <taxon>Sternorrhyncha</taxon>
        <taxon>Psylloidea</taxon>
        <taxon>Psyllidae</taxon>
        <taxon>Diaphorininae</taxon>
        <taxon>Diaphorina</taxon>
    </lineage>
</organism>
<evidence type="ECO:0000313" key="8">
    <source>
        <dbReference type="Proteomes" id="UP000079169"/>
    </source>
</evidence>
<keyword evidence="7" id="KW-0675">Receptor</keyword>
<dbReference type="PaxDb" id="121845-A0A3Q0IWR1"/>
<evidence type="ECO:0000256" key="3">
    <source>
        <dbReference type="ARBA" id="ARBA00022475"/>
    </source>
</evidence>
<evidence type="ECO:0000256" key="4">
    <source>
        <dbReference type="ARBA" id="ARBA00022692"/>
    </source>
</evidence>
<keyword evidence="5" id="KW-1133">Transmembrane helix</keyword>
<evidence type="ECO:0000256" key="1">
    <source>
        <dbReference type="ARBA" id="ARBA00004651"/>
    </source>
</evidence>
<keyword evidence="8" id="KW-1185">Reference proteome</keyword>
<evidence type="ECO:0000256" key="6">
    <source>
        <dbReference type="ARBA" id="ARBA00023136"/>
    </source>
</evidence>
<dbReference type="RefSeq" id="XP_026680691.1">
    <property type="nucleotide sequence ID" value="XM_026824890.1"/>
</dbReference>
<dbReference type="PANTHER" id="PTHR21421:SF29">
    <property type="entry name" value="GUSTATORY RECEPTOR 5A FOR TREHALOSE-RELATED"/>
    <property type="match status" value="1"/>
</dbReference>
<comment type="similarity">
    <text evidence="2">Belongs to the insect chemoreceptor superfamily. Gustatory receptor (GR) family. Gr5a subfamily.</text>
</comment>
<gene>
    <name evidence="9" type="primary">LOC113468168</name>
</gene>
<accession>A0A3Q0IWR1</accession>
<dbReference type="GO" id="GO:0033041">
    <property type="term" value="F:sweet taste receptor activity"/>
    <property type="evidence" value="ECO:0007669"/>
    <property type="project" value="TreeGrafter"/>
</dbReference>
<dbReference type="AlphaFoldDB" id="A0A3Q0IWR1"/>
<dbReference type="PANTHER" id="PTHR21421">
    <property type="entry name" value="GUSTATORY RECEPTOR"/>
    <property type="match status" value="1"/>
</dbReference>
<protein>
    <submittedName>
        <fullName evidence="9">Gustatory receptor for sugar taste 64f-like</fullName>
    </submittedName>
</protein>
<dbReference type="KEGG" id="dci:113468168"/>
<comment type="subcellular location">
    <subcellularLocation>
        <location evidence="1">Cell membrane</location>
        <topology evidence="1">Multi-pass membrane protein</topology>
    </subcellularLocation>
</comment>
<evidence type="ECO:0000256" key="5">
    <source>
        <dbReference type="ARBA" id="ARBA00022989"/>
    </source>
</evidence>
<keyword evidence="4" id="KW-0812">Transmembrane</keyword>